<organism evidence="1 2">
    <name type="scientific">Bacteroides intestinalis</name>
    <dbReference type="NCBI Taxonomy" id="329854"/>
    <lineage>
        <taxon>Bacteria</taxon>
        <taxon>Pseudomonadati</taxon>
        <taxon>Bacteroidota</taxon>
        <taxon>Bacteroidia</taxon>
        <taxon>Bacteroidales</taxon>
        <taxon>Bacteroidaceae</taxon>
        <taxon>Bacteroides</taxon>
    </lineage>
</organism>
<dbReference type="Gene3D" id="2.60.40.1120">
    <property type="entry name" value="Carboxypeptidase-like, regulatory domain"/>
    <property type="match status" value="1"/>
</dbReference>
<dbReference type="Proteomes" id="UP000285650">
    <property type="component" value="Unassembled WGS sequence"/>
</dbReference>
<dbReference type="SUPFAM" id="SSF49464">
    <property type="entry name" value="Carboxypeptidase regulatory domain-like"/>
    <property type="match status" value="1"/>
</dbReference>
<accession>A0A414L750</accession>
<keyword evidence="1" id="KW-0378">Hydrolase</keyword>
<dbReference type="AlphaFoldDB" id="A0A414L750"/>
<evidence type="ECO:0000313" key="2">
    <source>
        <dbReference type="Proteomes" id="UP000285650"/>
    </source>
</evidence>
<dbReference type="SUPFAM" id="SSF56935">
    <property type="entry name" value="Porins"/>
    <property type="match status" value="1"/>
</dbReference>
<sequence>MKTHIIYLLFTFCILSGIYAQNVSISGRVTDAKGEPVAFANIALQRTDSSFVTGCTSDDKGSFKMQGLTVDNYLLQVSFVGYVPQVFRLDNLNRPLDIGDIILMEDAVMLEGVTVTASNVVKKLDRQIIMPSQKQVKASSSGYELLTHMQLPGLKVNAFQRTVNTISGGSVQLRINDMEATEAQVQSLRPNEVLRVEYIDNPGVRYADSGAEAVINYVVKRAQSGISGGVSIMNAVTTGFGNDQVYLRANHKLSEFGLSYYVSYRDYDDRYVNEDQIFEIPGNEKRNRILDGISTPFNYVDHSIEATYNLTKPDKYVFNAMFATSIFDSPHADFGQRIHESGKEDLYSYTRAINKSSSPSLDLYYKRSLSGKQELMFNVVGTYISSDYERGYSEYVDTPENPLSVYDYSTDGARYSLIGEGAYKKSFEKVRLSAGLKYQQACTRNRYTGSVDETADMHNSNLYAYTQVQGQWMKLNYGVGVGVSRQTFDESGEGFTFYTFRPVVQLSYPVFKGASLRYTFNSYPSLPSLSSLSDIRQQVTDIEVNRGNRELAPYRSYNNRLQFSWGNKIVSTQLTGSYLYSKNPIMQQIERVDFEDGNYEFQYGIANQKSYSKLNGQLYVEVSVIPDILSVSGYGGVNRFESKGHLYSHTYTAWYAGGDVSLNYKNFSFYGDISNRYESLWGEAVNYGEKSCSLQCSYKWKTLNFGVGILYPFMSEGWSAGSKLMNNLVRKEEWTYIKDNGNMFVFTCSWDFNSGRQHKAGKKTMNNVDKETGIVQ</sequence>
<keyword evidence="1" id="KW-0645">Protease</keyword>
<name>A0A414L750_9BACE</name>
<reference evidence="1 2" key="1">
    <citation type="submission" date="2018-08" db="EMBL/GenBank/DDBJ databases">
        <title>A genome reference for cultivated species of the human gut microbiota.</title>
        <authorList>
            <person name="Zou Y."/>
            <person name="Xue W."/>
            <person name="Luo G."/>
        </authorList>
    </citation>
    <scope>NUCLEOTIDE SEQUENCE [LARGE SCALE GENOMIC DNA]</scope>
    <source>
        <strain evidence="1 2">AM27-17</strain>
    </source>
</reference>
<dbReference type="RefSeq" id="WP_118222749.1">
    <property type="nucleotide sequence ID" value="NZ_JADNIJ010000010.1"/>
</dbReference>
<dbReference type="Pfam" id="PF13620">
    <property type="entry name" value="CarboxypepD_reg"/>
    <property type="match status" value="1"/>
</dbReference>
<gene>
    <name evidence="1" type="ORF">DW712_15460</name>
</gene>
<evidence type="ECO:0000313" key="1">
    <source>
        <dbReference type="EMBL" id="RHE90424.1"/>
    </source>
</evidence>
<comment type="caution">
    <text evidence="1">The sequence shown here is derived from an EMBL/GenBank/DDBJ whole genome shotgun (WGS) entry which is preliminary data.</text>
</comment>
<keyword evidence="1" id="KW-0121">Carboxypeptidase</keyword>
<protein>
    <submittedName>
        <fullName evidence="1">Carboxypeptidase regulatory-like domain-containing protein</fullName>
    </submittedName>
</protein>
<proteinExistence type="predicted"/>
<dbReference type="EMBL" id="QSKV01000010">
    <property type="protein sequence ID" value="RHE90424.1"/>
    <property type="molecule type" value="Genomic_DNA"/>
</dbReference>
<dbReference type="InterPro" id="IPR008969">
    <property type="entry name" value="CarboxyPept-like_regulatory"/>
</dbReference>
<dbReference type="GO" id="GO:0004180">
    <property type="term" value="F:carboxypeptidase activity"/>
    <property type="evidence" value="ECO:0007669"/>
    <property type="project" value="UniProtKB-KW"/>
</dbReference>